<reference evidence="2 3" key="1">
    <citation type="journal article" date="2018" name="BMC Genomics">
        <title>Comparative genome analyses reveal sequence features reflecting distinct modes of host-adaptation between dicot and monocot powdery mildew.</title>
        <authorList>
            <person name="Wu Y."/>
            <person name="Ma X."/>
            <person name="Pan Z."/>
            <person name="Kale S.D."/>
            <person name="Song Y."/>
            <person name="King H."/>
            <person name="Zhang Q."/>
            <person name="Presley C."/>
            <person name="Deng X."/>
            <person name="Wei C.I."/>
            <person name="Xiao S."/>
        </authorList>
    </citation>
    <scope>NUCLEOTIDE SEQUENCE [LARGE SCALE GENOMIC DNA]</scope>
    <source>
        <strain evidence="2">UCSC1</strain>
    </source>
</reference>
<feature type="compositionally biased region" description="Polar residues" evidence="1">
    <location>
        <begin position="69"/>
        <end position="78"/>
    </location>
</feature>
<protein>
    <submittedName>
        <fullName evidence="2">Uncharacterized protein</fullName>
    </submittedName>
</protein>
<gene>
    <name evidence="2" type="ORF">GcC1_006045</name>
</gene>
<proteinExistence type="predicted"/>
<evidence type="ECO:0000256" key="1">
    <source>
        <dbReference type="SAM" id="MobiDB-lite"/>
    </source>
</evidence>
<feature type="compositionally biased region" description="Basic and acidic residues" evidence="1">
    <location>
        <begin position="51"/>
        <end position="68"/>
    </location>
</feature>
<feature type="region of interest" description="Disordered" evidence="1">
    <location>
        <begin position="47"/>
        <end position="137"/>
    </location>
</feature>
<dbReference type="AlphaFoldDB" id="A0A420J8M6"/>
<feature type="compositionally biased region" description="Basic and acidic residues" evidence="1">
    <location>
        <begin position="125"/>
        <end position="137"/>
    </location>
</feature>
<accession>A0A420J8M6</accession>
<evidence type="ECO:0000313" key="3">
    <source>
        <dbReference type="Proteomes" id="UP000285405"/>
    </source>
</evidence>
<dbReference type="Proteomes" id="UP000285405">
    <property type="component" value="Unassembled WGS sequence"/>
</dbReference>
<dbReference type="EMBL" id="MCBR01000662">
    <property type="protein sequence ID" value="RKF83116.1"/>
    <property type="molecule type" value="Genomic_DNA"/>
</dbReference>
<dbReference type="OrthoDB" id="4220319at2759"/>
<organism evidence="2 3">
    <name type="scientific">Golovinomyces cichoracearum</name>
    <dbReference type="NCBI Taxonomy" id="62708"/>
    <lineage>
        <taxon>Eukaryota</taxon>
        <taxon>Fungi</taxon>
        <taxon>Dikarya</taxon>
        <taxon>Ascomycota</taxon>
        <taxon>Pezizomycotina</taxon>
        <taxon>Leotiomycetes</taxon>
        <taxon>Erysiphales</taxon>
        <taxon>Erysiphaceae</taxon>
        <taxon>Golovinomyces</taxon>
    </lineage>
</organism>
<dbReference type="PANTHER" id="PTHR42090:SF1">
    <property type="match status" value="1"/>
</dbReference>
<sequence length="137" mass="15259">MFHRGSMIGHSRSYDRHRIFAALISASNQGRGMTAKIRRSQISIMSPCAFPRKDFQDRNSIDPTRTEYSKSGTDSSSAEQEKASFDPKVTQPEQARETAGKGIKGNPLEVSPANPEVSKPVVTTQEERSSSKKEWSR</sequence>
<evidence type="ECO:0000313" key="2">
    <source>
        <dbReference type="EMBL" id="RKF83116.1"/>
    </source>
</evidence>
<dbReference type="PANTHER" id="PTHR42090">
    <property type="match status" value="1"/>
</dbReference>
<comment type="caution">
    <text evidence="2">The sequence shown here is derived from an EMBL/GenBank/DDBJ whole genome shotgun (WGS) entry which is preliminary data.</text>
</comment>
<name>A0A420J8M6_9PEZI</name>